<protein>
    <submittedName>
        <fullName evidence="3">Uncharacterized protein</fullName>
    </submittedName>
</protein>
<keyword evidence="2" id="KW-0732">Signal</keyword>
<accession>A0ABQ6MT19</accession>
<evidence type="ECO:0000256" key="2">
    <source>
        <dbReference type="SAM" id="SignalP"/>
    </source>
</evidence>
<feature type="region of interest" description="Disordered" evidence="1">
    <location>
        <begin position="180"/>
        <end position="244"/>
    </location>
</feature>
<proteinExistence type="predicted"/>
<feature type="chain" id="PRO_5045869043" evidence="2">
    <location>
        <begin position="19"/>
        <end position="244"/>
    </location>
</feature>
<name>A0ABQ6MT19_9STRA</name>
<feature type="signal peptide" evidence="2">
    <location>
        <begin position="1"/>
        <end position="18"/>
    </location>
</feature>
<dbReference type="Proteomes" id="UP001165060">
    <property type="component" value="Unassembled WGS sequence"/>
</dbReference>
<evidence type="ECO:0000313" key="4">
    <source>
        <dbReference type="Proteomes" id="UP001165060"/>
    </source>
</evidence>
<sequence length="244" mass="24718">MLLRTLLCCRYLFSATSASRRSAHVDVHGPVTLRSFYPSTFGLPESRAVISAAVMSSPAGVPDRLYCSVATYELLPTSPSLPRGGCLLAFAPISSLPASAQSLALAEIRRDPAALKATLCEASGSYLISPLCPDVTAVSLLRAGGPEPRAARAGARAASADLLTARALFCRPAARVDREVPEGFGEPPPLAELGGGALRGAEGGKALEEGAGGAEFAPLPSPARGVELSYSLGGGGGAGAGRSS</sequence>
<evidence type="ECO:0000256" key="1">
    <source>
        <dbReference type="SAM" id="MobiDB-lite"/>
    </source>
</evidence>
<organism evidence="3 4">
    <name type="scientific">Tetraparma gracilis</name>
    <dbReference type="NCBI Taxonomy" id="2962635"/>
    <lineage>
        <taxon>Eukaryota</taxon>
        <taxon>Sar</taxon>
        <taxon>Stramenopiles</taxon>
        <taxon>Ochrophyta</taxon>
        <taxon>Bolidophyceae</taxon>
        <taxon>Parmales</taxon>
        <taxon>Triparmaceae</taxon>
        <taxon>Tetraparma</taxon>
    </lineage>
</organism>
<dbReference type="EMBL" id="BRYB01005994">
    <property type="protein sequence ID" value="GMI31717.1"/>
    <property type="molecule type" value="Genomic_DNA"/>
</dbReference>
<evidence type="ECO:0000313" key="3">
    <source>
        <dbReference type="EMBL" id="GMI31717.1"/>
    </source>
</evidence>
<comment type="caution">
    <text evidence="3">The sequence shown here is derived from an EMBL/GenBank/DDBJ whole genome shotgun (WGS) entry which is preliminary data.</text>
</comment>
<reference evidence="3 4" key="1">
    <citation type="journal article" date="2023" name="Commun. Biol.">
        <title>Genome analysis of Parmales, the sister group of diatoms, reveals the evolutionary specialization of diatoms from phago-mixotrophs to photoautotrophs.</title>
        <authorList>
            <person name="Ban H."/>
            <person name="Sato S."/>
            <person name="Yoshikawa S."/>
            <person name="Yamada K."/>
            <person name="Nakamura Y."/>
            <person name="Ichinomiya M."/>
            <person name="Sato N."/>
            <person name="Blanc-Mathieu R."/>
            <person name="Endo H."/>
            <person name="Kuwata A."/>
            <person name="Ogata H."/>
        </authorList>
    </citation>
    <scope>NUCLEOTIDE SEQUENCE [LARGE SCALE GENOMIC DNA]</scope>
</reference>
<feature type="compositionally biased region" description="Gly residues" evidence="1">
    <location>
        <begin position="193"/>
        <end position="203"/>
    </location>
</feature>
<gene>
    <name evidence="3" type="ORF">TeGR_g6444</name>
</gene>
<feature type="non-terminal residue" evidence="3">
    <location>
        <position position="244"/>
    </location>
</feature>
<feature type="compositionally biased region" description="Gly residues" evidence="1">
    <location>
        <begin position="232"/>
        <end position="244"/>
    </location>
</feature>
<keyword evidence="4" id="KW-1185">Reference proteome</keyword>